<reference evidence="5 6" key="1">
    <citation type="journal article" date="2022" name="Microbiol. Resour. Announc.">
        <title>Complete Genome Sequence of Mesorhizobium ciceri Strain R30, a Rhizobium Used as a Commercial Inoculant for Chickpea in Argentina.</title>
        <authorList>
            <person name="Foresto E."/>
            <person name="Revale S."/>
            <person name="Primo E."/>
            <person name="Nievas F."/>
            <person name="Carezzano E."/>
            <person name="Puente M."/>
            <person name="Alzari P."/>
            <person name="Mart M."/>
            <person name="Ben-Assaya M."/>
            <person name="Mornico D."/>
            <person name="Santoro M."/>
            <person name="Mart F."/>
            <person name="Giordano W."/>
            <person name="Bogino P."/>
        </authorList>
    </citation>
    <scope>NUCLEOTIDE SEQUENCE [LARGE SCALE GENOMIC DNA]</scope>
    <source>
        <strain evidence="5 6">R30</strain>
    </source>
</reference>
<protein>
    <recommendedName>
        <fullName evidence="4">ATP-dependent DNA ligase family profile domain-containing protein</fullName>
    </recommendedName>
</protein>
<dbReference type="Gene3D" id="3.30.1490.70">
    <property type="match status" value="1"/>
</dbReference>
<keyword evidence="6" id="KW-1185">Reference proteome</keyword>
<organism evidence="5 6">
    <name type="scientific">Mesorhizobium ciceri</name>
    <dbReference type="NCBI Taxonomy" id="39645"/>
    <lineage>
        <taxon>Bacteria</taxon>
        <taxon>Pseudomonadati</taxon>
        <taxon>Pseudomonadota</taxon>
        <taxon>Alphaproteobacteria</taxon>
        <taxon>Hyphomicrobiales</taxon>
        <taxon>Phyllobacteriaceae</taxon>
        <taxon>Mesorhizobium</taxon>
    </lineage>
</organism>
<dbReference type="InterPro" id="IPR016059">
    <property type="entry name" value="DNA_ligase_ATP-dep_CS"/>
</dbReference>
<dbReference type="GO" id="GO:0006310">
    <property type="term" value="P:DNA recombination"/>
    <property type="evidence" value="ECO:0007669"/>
    <property type="project" value="InterPro"/>
</dbReference>
<dbReference type="PANTHER" id="PTHR45674:SF4">
    <property type="entry name" value="DNA LIGASE 1"/>
    <property type="match status" value="1"/>
</dbReference>
<feature type="region of interest" description="Disordered" evidence="3">
    <location>
        <begin position="1"/>
        <end position="27"/>
    </location>
</feature>
<dbReference type="InterPro" id="IPR050191">
    <property type="entry name" value="ATP-dep_DNA_ligase"/>
</dbReference>
<dbReference type="Proteomes" id="UP001060070">
    <property type="component" value="Plasmid unnamed"/>
</dbReference>
<geneLocation type="plasmid" evidence="5 6">
    <name>unnamed</name>
</geneLocation>
<keyword evidence="5" id="KW-0614">Plasmid</keyword>
<dbReference type="PROSITE" id="PS00333">
    <property type="entry name" value="DNA_LIGASE_A2"/>
    <property type="match status" value="1"/>
</dbReference>
<gene>
    <name evidence="5" type="ORF">LRP29_31500</name>
</gene>
<evidence type="ECO:0000256" key="1">
    <source>
        <dbReference type="ARBA" id="ARBA00007572"/>
    </source>
</evidence>
<dbReference type="InterPro" id="IPR012310">
    <property type="entry name" value="DNA_ligase_ATP-dep_cent"/>
</dbReference>
<dbReference type="RefSeq" id="WP_164892729.1">
    <property type="nucleotide sequence ID" value="NZ_CP088148.1"/>
</dbReference>
<comment type="similarity">
    <text evidence="1">Belongs to the ATP-dependent DNA ligase family.</text>
</comment>
<feature type="domain" description="ATP-dependent DNA ligase family profile" evidence="4">
    <location>
        <begin position="128"/>
        <end position="212"/>
    </location>
</feature>
<dbReference type="PANTHER" id="PTHR45674">
    <property type="entry name" value="DNA LIGASE 1/3 FAMILY MEMBER"/>
    <property type="match status" value="1"/>
</dbReference>
<name>A0AB38TJW0_9HYPH</name>
<dbReference type="PROSITE" id="PS50160">
    <property type="entry name" value="DNA_LIGASE_A3"/>
    <property type="match status" value="1"/>
</dbReference>
<dbReference type="EMBL" id="CP088148">
    <property type="protein sequence ID" value="UTU55245.1"/>
    <property type="molecule type" value="Genomic_DNA"/>
</dbReference>
<dbReference type="GO" id="GO:0003910">
    <property type="term" value="F:DNA ligase (ATP) activity"/>
    <property type="evidence" value="ECO:0007669"/>
    <property type="project" value="InterPro"/>
</dbReference>
<dbReference type="CDD" id="cd07906">
    <property type="entry name" value="Adenylation_DNA_ligase_LigD_LigC"/>
    <property type="match status" value="1"/>
</dbReference>
<dbReference type="Gene3D" id="3.30.470.30">
    <property type="entry name" value="DNA ligase/mRNA capping enzyme"/>
    <property type="match status" value="1"/>
</dbReference>
<evidence type="ECO:0000313" key="5">
    <source>
        <dbReference type="EMBL" id="UTU55245.1"/>
    </source>
</evidence>
<accession>A0AB38TJW0</accession>
<dbReference type="GO" id="GO:0006281">
    <property type="term" value="P:DNA repair"/>
    <property type="evidence" value="ECO:0007669"/>
    <property type="project" value="InterPro"/>
</dbReference>
<keyword evidence="2" id="KW-0436">Ligase</keyword>
<evidence type="ECO:0000313" key="6">
    <source>
        <dbReference type="Proteomes" id="UP001060070"/>
    </source>
</evidence>
<dbReference type="GO" id="GO:0005524">
    <property type="term" value="F:ATP binding"/>
    <property type="evidence" value="ECO:0007669"/>
    <property type="project" value="InterPro"/>
</dbReference>
<evidence type="ECO:0000259" key="4">
    <source>
        <dbReference type="PROSITE" id="PS50160"/>
    </source>
</evidence>
<dbReference type="AlphaFoldDB" id="A0AB38TJW0"/>
<proteinExistence type="inferred from homology"/>
<dbReference type="Pfam" id="PF01068">
    <property type="entry name" value="DNA_ligase_A_M"/>
    <property type="match status" value="1"/>
</dbReference>
<dbReference type="SUPFAM" id="SSF56091">
    <property type="entry name" value="DNA ligase/mRNA capping enzyme, catalytic domain"/>
    <property type="match status" value="1"/>
</dbReference>
<evidence type="ECO:0000256" key="2">
    <source>
        <dbReference type="ARBA" id="ARBA00022598"/>
    </source>
</evidence>
<sequence>MPAVEAALSKKRPRRRDSESTPTYPPPAFRPFQLCTLTDEIPVGSNWLFEMKFDGYRAQVAISGSKVVVYTRNGHDWTRQFKVILPPLQALTKGSALIDGEIVAIDSQGRSNFSMLKTGIAAGVPLKFYAFDLLELNGEDLSTQPLLDRKERLELLLGDRDVGDSLQFSGHIVDRGRQVFDAMCEGGHEGVIAKRADSRYIGDRTTSWLKIKCTKRQEFVVVVTAQTTPAEAWPR</sequence>
<evidence type="ECO:0000256" key="3">
    <source>
        <dbReference type="SAM" id="MobiDB-lite"/>
    </source>
</evidence>